<sequence>MIWPSRSPDRNPMKNFWAILVCQIYANNRQLEITKALQLAISKEWSEVINSSGSCTDH</sequence>
<accession>A0A1I7WLR9</accession>
<dbReference type="Gene3D" id="3.30.420.10">
    <property type="entry name" value="Ribonuclease H-like superfamily/Ribonuclease H"/>
    <property type="match status" value="1"/>
</dbReference>
<dbReference type="WBParaSite" id="Hba_06090">
    <property type="protein sequence ID" value="Hba_06090"/>
    <property type="gene ID" value="Hba_06090"/>
</dbReference>
<dbReference type="GO" id="GO:0003676">
    <property type="term" value="F:nucleic acid binding"/>
    <property type="evidence" value="ECO:0007669"/>
    <property type="project" value="InterPro"/>
</dbReference>
<dbReference type="Proteomes" id="UP000095283">
    <property type="component" value="Unplaced"/>
</dbReference>
<name>A0A1I7WLR9_HETBA</name>
<keyword evidence="1" id="KW-1185">Reference proteome</keyword>
<proteinExistence type="predicted"/>
<dbReference type="AlphaFoldDB" id="A0A1I7WLR9"/>
<reference evidence="2" key="1">
    <citation type="submission" date="2016-11" db="UniProtKB">
        <authorList>
            <consortium name="WormBaseParasite"/>
        </authorList>
    </citation>
    <scope>IDENTIFICATION</scope>
</reference>
<protein>
    <submittedName>
        <fullName evidence="2">Transposase</fullName>
    </submittedName>
</protein>
<dbReference type="InterPro" id="IPR036397">
    <property type="entry name" value="RNaseH_sf"/>
</dbReference>
<evidence type="ECO:0000313" key="1">
    <source>
        <dbReference type="Proteomes" id="UP000095283"/>
    </source>
</evidence>
<organism evidence="1 2">
    <name type="scientific">Heterorhabditis bacteriophora</name>
    <name type="common">Entomopathogenic nematode worm</name>
    <dbReference type="NCBI Taxonomy" id="37862"/>
    <lineage>
        <taxon>Eukaryota</taxon>
        <taxon>Metazoa</taxon>
        <taxon>Ecdysozoa</taxon>
        <taxon>Nematoda</taxon>
        <taxon>Chromadorea</taxon>
        <taxon>Rhabditida</taxon>
        <taxon>Rhabditina</taxon>
        <taxon>Rhabditomorpha</taxon>
        <taxon>Strongyloidea</taxon>
        <taxon>Heterorhabditidae</taxon>
        <taxon>Heterorhabditis</taxon>
    </lineage>
</organism>
<evidence type="ECO:0000313" key="2">
    <source>
        <dbReference type="WBParaSite" id="Hba_06090"/>
    </source>
</evidence>